<dbReference type="RefSeq" id="WP_140588758.1">
    <property type="nucleotide sequence ID" value="NZ_VFRR01000016.1"/>
</dbReference>
<dbReference type="Proteomes" id="UP000315901">
    <property type="component" value="Unassembled WGS sequence"/>
</dbReference>
<dbReference type="InterPro" id="IPR011006">
    <property type="entry name" value="CheY-like_superfamily"/>
</dbReference>
<feature type="modified residue" description="4-aspartylphosphate" evidence="2">
    <location>
        <position position="57"/>
    </location>
</feature>
<dbReference type="OrthoDB" id="9816273at2"/>
<dbReference type="EMBL" id="VFRR01000016">
    <property type="protein sequence ID" value="TPE51268.1"/>
    <property type="molecule type" value="Genomic_DNA"/>
</dbReference>
<keyword evidence="2" id="KW-0597">Phosphoprotein</keyword>
<evidence type="ECO:0000259" key="3">
    <source>
        <dbReference type="PROSITE" id="PS50110"/>
    </source>
</evidence>
<dbReference type="PROSITE" id="PS50110">
    <property type="entry name" value="RESPONSE_REGULATORY"/>
    <property type="match status" value="1"/>
</dbReference>
<dbReference type="SMART" id="SM00471">
    <property type="entry name" value="HDc"/>
    <property type="match status" value="1"/>
</dbReference>
<comment type="caution">
    <text evidence="5">The sequence shown here is derived from an EMBL/GenBank/DDBJ whole genome shotgun (WGS) entry which is preliminary data.</text>
</comment>
<dbReference type="Pfam" id="PF13487">
    <property type="entry name" value="HD_5"/>
    <property type="match status" value="1"/>
</dbReference>
<evidence type="ECO:0000313" key="5">
    <source>
        <dbReference type="EMBL" id="TPE51268.1"/>
    </source>
</evidence>
<organism evidence="5 6">
    <name type="scientific">Maribrevibacterium harenarium</name>
    <dbReference type="NCBI Taxonomy" id="2589817"/>
    <lineage>
        <taxon>Bacteria</taxon>
        <taxon>Pseudomonadati</taxon>
        <taxon>Pseudomonadota</taxon>
        <taxon>Gammaproteobacteria</taxon>
        <taxon>Oceanospirillales</taxon>
        <taxon>Oceanospirillaceae</taxon>
        <taxon>Maribrevibacterium</taxon>
    </lineage>
</organism>
<dbReference type="InterPro" id="IPR003607">
    <property type="entry name" value="HD/PDEase_dom"/>
</dbReference>
<feature type="domain" description="Response regulatory" evidence="3">
    <location>
        <begin position="9"/>
        <end position="124"/>
    </location>
</feature>
<evidence type="ECO:0000256" key="1">
    <source>
        <dbReference type="ARBA" id="ARBA00022801"/>
    </source>
</evidence>
<keyword evidence="1" id="KW-0378">Hydrolase</keyword>
<keyword evidence="6" id="KW-1185">Reference proteome</keyword>
<feature type="domain" description="HD-GYP" evidence="4">
    <location>
        <begin position="144"/>
        <end position="341"/>
    </location>
</feature>
<dbReference type="InterPro" id="IPR037522">
    <property type="entry name" value="HD_GYP_dom"/>
</dbReference>
<dbReference type="SUPFAM" id="SSF52172">
    <property type="entry name" value="CheY-like"/>
    <property type="match status" value="1"/>
</dbReference>
<dbReference type="FunFam" id="1.10.3210.10:FF:000018">
    <property type="entry name" value="Two-component system response regulator"/>
    <property type="match status" value="1"/>
</dbReference>
<protein>
    <submittedName>
        <fullName evidence="5">Response regulator</fullName>
    </submittedName>
</protein>
<reference evidence="5 6" key="1">
    <citation type="submission" date="2019-06" db="EMBL/GenBank/DDBJ databases">
        <title>A novel bacterium of genus Marinomonas, isolated from coastal sand.</title>
        <authorList>
            <person name="Huang H."/>
            <person name="Mo K."/>
            <person name="Hu Y."/>
        </authorList>
    </citation>
    <scope>NUCLEOTIDE SEQUENCE [LARGE SCALE GENOMIC DNA]</scope>
    <source>
        <strain evidence="5 6">HB171799</strain>
    </source>
</reference>
<accession>A0A501WPJ7</accession>
<dbReference type="CDD" id="cd00077">
    <property type="entry name" value="HDc"/>
    <property type="match status" value="1"/>
</dbReference>
<dbReference type="PROSITE" id="PS51832">
    <property type="entry name" value="HD_GYP"/>
    <property type="match status" value="1"/>
</dbReference>
<dbReference type="AlphaFoldDB" id="A0A501WPJ7"/>
<dbReference type="GO" id="GO:0004112">
    <property type="term" value="F:cyclic-nucleotide phosphodiesterase activity"/>
    <property type="evidence" value="ECO:0007669"/>
    <property type="project" value="UniProtKB-ARBA"/>
</dbReference>
<dbReference type="InterPro" id="IPR001789">
    <property type="entry name" value="Sig_transdc_resp-reg_receiver"/>
</dbReference>
<evidence type="ECO:0000259" key="4">
    <source>
        <dbReference type="PROSITE" id="PS51832"/>
    </source>
</evidence>
<proteinExistence type="predicted"/>
<dbReference type="InterPro" id="IPR052020">
    <property type="entry name" value="Cyclic_di-GMP/3'3'-cGAMP_PDE"/>
</dbReference>
<dbReference type="PANTHER" id="PTHR45228">
    <property type="entry name" value="CYCLIC DI-GMP PHOSPHODIESTERASE TM_0186-RELATED"/>
    <property type="match status" value="1"/>
</dbReference>
<dbReference type="Gene3D" id="3.40.50.2300">
    <property type="match status" value="1"/>
</dbReference>
<dbReference type="SUPFAM" id="SSF109604">
    <property type="entry name" value="HD-domain/PDEase-like"/>
    <property type="match status" value="1"/>
</dbReference>
<sequence>MTQEQNKPTVLVVDDIVENIDVVRNILDRDYDVKAATNGQIALRVLEKFEIDLILLDVMMPNIDGYEVCQRIKAQPKYANIPIIFLTAMDTQEDEQRGFDLGAVDYVSKPFSAAILKARVATQLRLSQQNRTLALMVAERTKELEESRIEAIQRLALAAEYRDNETGNHVIRVGEYSRLIGQKLGLSDEDCDVLGTAAPLHDVGKIGISDNILLKPGRLDQQEFETMRGHANIGGHILANSRSPILKAAYVIAISHHERWDGTGYPNGLKGEAIPLFGRIVALCDVFDALASKRPYKEPWKREDIHQYINEQSGSHFDPAIVACFNQNIHHFYRILDEHAD</sequence>
<gene>
    <name evidence="5" type="ORF">FJM67_09505</name>
</gene>
<dbReference type="PANTHER" id="PTHR45228:SF5">
    <property type="entry name" value="CYCLIC DI-GMP PHOSPHODIESTERASE VC_1348-RELATED"/>
    <property type="match status" value="1"/>
</dbReference>
<dbReference type="GO" id="GO:0000160">
    <property type="term" value="P:phosphorelay signal transduction system"/>
    <property type="evidence" value="ECO:0007669"/>
    <property type="project" value="InterPro"/>
</dbReference>
<evidence type="ECO:0000313" key="6">
    <source>
        <dbReference type="Proteomes" id="UP000315901"/>
    </source>
</evidence>
<dbReference type="GO" id="GO:0009214">
    <property type="term" value="P:cyclic nucleotide catabolic process"/>
    <property type="evidence" value="ECO:0007669"/>
    <property type="project" value="UniProtKB-ARBA"/>
</dbReference>
<dbReference type="Pfam" id="PF00072">
    <property type="entry name" value="Response_reg"/>
    <property type="match status" value="1"/>
</dbReference>
<dbReference type="Gene3D" id="1.10.3210.10">
    <property type="entry name" value="Hypothetical protein af1432"/>
    <property type="match status" value="1"/>
</dbReference>
<name>A0A501WPJ7_9GAMM</name>
<dbReference type="SMART" id="SM00448">
    <property type="entry name" value="REC"/>
    <property type="match status" value="1"/>
</dbReference>
<evidence type="ECO:0000256" key="2">
    <source>
        <dbReference type="PROSITE-ProRule" id="PRU00169"/>
    </source>
</evidence>